<dbReference type="OrthoDB" id="1531571at2759"/>
<evidence type="ECO:0000313" key="2">
    <source>
        <dbReference type="EMBL" id="CAA3020788.1"/>
    </source>
</evidence>
<reference evidence="2 3" key="1">
    <citation type="submission" date="2019-12" db="EMBL/GenBank/DDBJ databases">
        <authorList>
            <person name="Alioto T."/>
            <person name="Alioto T."/>
            <person name="Gomez Garrido J."/>
        </authorList>
    </citation>
    <scope>NUCLEOTIDE SEQUENCE [LARGE SCALE GENOMIC DNA]</scope>
</reference>
<dbReference type="PANTHER" id="PTHR31268:SF8">
    <property type="entry name" value="GALACTINOL--SUCROSE GALACTOSYLTRANSFERASE 4-RELATED"/>
    <property type="match status" value="1"/>
</dbReference>
<keyword evidence="3" id="KW-1185">Reference proteome</keyword>
<name>A0A8S0USB7_OLEEU</name>
<dbReference type="Pfam" id="PF05691">
    <property type="entry name" value="Raffinose_syn"/>
    <property type="match status" value="2"/>
</dbReference>
<gene>
    <name evidence="2" type="ORF">OLEA9_A051498</name>
</gene>
<dbReference type="InterPro" id="IPR008811">
    <property type="entry name" value="Glycosyl_hydrolases_36"/>
</dbReference>
<proteinExistence type="predicted"/>
<dbReference type="EMBL" id="CACTIH010009044">
    <property type="protein sequence ID" value="CAA3020788.1"/>
    <property type="molecule type" value="Genomic_DNA"/>
</dbReference>
<dbReference type="PANTHER" id="PTHR31268">
    <property type="match status" value="1"/>
</dbReference>
<evidence type="ECO:0000313" key="3">
    <source>
        <dbReference type="Proteomes" id="UP000594638"/>
    </source>
</evidence>
<dbReference type="AlphaFoldDB" id="A0A8S0USB7"/>
<organism evidence="2 3">
    <name type="scientific">Olea europaea subsp. europaea</name>
    <dbReference type="NCBI Taxonomy" id="158383"/>
    <lineage>
        <taxon>Eukaryota</taxon>
        <taxon>Viridiplantae</taxon>
        <taxon>Streptophyta</taxon>
        <taxon>Embryophyta</taxon>
        <taxon>Tracheophyta</taxon>
        <taxon>Spermatophyta</taxon>
        <taxon>Magnoliopsida</taxon>
        <taxon>eudicotyledons</taxon>
        <taxon>Gunneridae</taxon>
        <taxon>Pentapetalae</taxon>
        <taxon>asterids</taxon>
        <taxon>lamiids</taxon>
        <taxon>Lamiales</taxon>
        <taxon>Oleaceae</taxon>
        <taxon>Oleeae</taxon>
        <taxon>Olea</taxon>
    </lineage>
</organism>
<dbReference type="Gramene" id="OE9A051498T1">
    <property type="protein sequence ID" value="OE9A051498C1"/>
    <property type="gene ID" value="OE9A051498"/>
</dbReference>
<evidence type="ECO:0000256" key="1">
    <source>
        <dbReference type="ARBA" id="ARBA00023277"/>
    </source>
</evidence>
<protein>
    <submittedName>
        <fullName evidence="2">Stachyose synthase</fullName>
    </submittedName>
</protein>
<accession>A0A8S0USB7</accession>
<comment type="caution">
    <text evidence="2">The sequence shown here is derived from an EMBL/GenBank/DDBJ whole genome shotgun (WGS) entry which is preliminary data.</text>
</comment>
<sequence length="394" mass="44159">MAPPNDPVNSIFHVLSSERYNLFELVDGKLRVRNVPLLTKIPSTITFKSVSSICQSTDAPLPLFQRVKSQSFKGRFLKFSKEKSSERLMNSLGRFSGRDFLSIFRFKTWWSTQCVGNSGFDLRMETQWIMFDVPEINSYVVIIPIIKGKFRTYGIWHGVNKFSDGGLSTRFLIIDDGSQSMNLDGQNPNEDAKNLVLGGTQMIARLHRFDECEKFRKYKGGSMLGPDSPPFNPKKPKMLISKAIEIEFAEKALNKAAQFGITDLSQYDDQIEKSKRELDEMFGREGKNSSKGCANSSCKSKNFGLKAFTRDLRTNFKGLDDIYISHVLCGAWGGVRSGTTHLASKIVPCKLSHGLGGTMDDLAVVKIVEGSIGLVHPDQAEDFYDSIYSYLSTI</sequence>
<keyword evidence="1" id="KW-0119">Carbohydrate metabolism</keyword>
<dbReference type="Proteomes" id="UP000594638">
    <property type="component" value="Unassembled WGS sequence"/>
</dbReference>